<evidence type="ECO:0000256" key="1">
    <source>
        <dbReference type="SAM" id="MobiDB-lite"/>
    </source>
</evidence>
<feature type="region of interest" description="Disordered" evidence="1">
    <location>
        <begin position="46"/>
        <end position="65"/>
    </location>
</feature>
<evidence type="ECO:0000313" key="3">
    <source>
        <dbReference type="Proteomes" id="UP000540685"/>
    </source>
</evidence>
<reference evidence="2 3" key="1">
    <citation type="submission" date="2020-08" db="EMBL/GenBank/DDBJ databases">
        <title>Sequencing the genomes of 1000 actinobacteria strains.</title>
        <authorList>
            <person name="Klenk H.-P."/>
        </authorList>
    </citation>
    <scope>NUCLEOTIDE SEQUENCE [LARGE SCALE GENOMIC DNA]</scope>
    <source>
        <strain evidence="2 3">DSM 46887</strain>
    </source>
</reference>
<proteinExistence type="predicted"/>
<dbReference type="InterPro" id="IPR043746">
    <property type="entry name" value="DUF5691"/>
</dbReference>
<protein>
    <submittedName>
        <fullName evidence="2">Uncharacterized protein</fullName>
    </submittedName>
</protein>
<accession>A0A7W9MJH9</accession>
<evidence type="ECO:0000313" key="2">
    <source>
        <dbReference type="EMBL" id="MBB5822598.1"/>
    </source>
</evidence>
<organism evidence="2 3">
    <name type="scientific">Streptosporangium becharense</name>
    <dbReference type="NCBI Taxonomy" id="1816182"/>
    <lineage>
        <taxon>Bacteria</taxon>
        <taxon>Bacillati</taxon>
        <taxon>Actinomycetota</taxon>
        <taxon>Actinomycetes</taxon>
        <taxon>Streptosporangiales</taxon>
        <taxon>Streptosporangiaceae</taxon>
        <taxon>Streptosporangium</taxon>
    </lineage>
</organism>
<dbReference type="RefSeq" id="WP_184541456.1">
    <property type="nucleotide sequence ID" value="NZ_JACHMP010000001.1"/>
</dbReference>
<dbReference type="Pfam" id="PF18944">
    <property type="entry name" value="DUF5691"/>
    <property type="match status" value="1"/>
</dbReference>
<dbReference type="Proteomes" id="UP000540685">
    <property type="component" value="Unassembled WGS sequence"/>
</dbReference>
<gene>
    <name evidence="2" type="ORF">F4562_005660</name>
</gene>
<name>A0A7W9MJH9_9ACTN</name>
<comment type="caution">
    <text evidence="2">The sequence shown here is derived from an EMBL/GenBank/DDBJ whole genome shotgun (WGS) entry which is preliminary data.</text>
</comment>
<dbReference type="EMBL" id="JACHMP010000001">
    <property type="protein sequence ID" value="MBB5822598.1"/>
    <property type="molecule type" value="Genomic_DNA"/>
</dbReference>
<dbReference type="AlphaFoldDB" id="A0A7W9MJH9"/>
<sequence>MNAAEWEELVSVALVGTDRRPLAGRAGSETEVLARAAVRTLRVRAGRRPVPAGEPPAAAAAEKQPVVPRAAADRLARILGGENPRLLDEWLRAAAERGYRLTPHLLPELLDRAAKDRSIRPQAGVLAGERGRWLARLNPAWEFLLAEATVATVTGLGDGGETWQLGTPGDRRAYLAALRAADPAGARELLAATWEKETPDDREAFLKVLADGLCGDDEPFLEAALDDRRREVRNEAAYLLSRLPESRLGLRMAERAARCLTVADGEIHVDPPASCDAAMERDGIRVKPQYGAGERSWWLQQVVARTPLAVWPRLFGRPPGEIVRMPMADWGKEIVAGWVRAAMVQEDPEWARELFLVDAQANLLAVLPREEQESVAVEFVRRNSGRNARHPHLADHLSGVAAPWGADLSRVVLETILDQCTGQPTWHTTNLINVAGERIDPALCDMAERFSPEPHIQEIAALLRFRNNMVKELQ</sequence>
<feature type="compositionally biased region" description="Low complexity" evidence="1">
    <location>
        <begin position="48"/>
        <end position="65"/>
    </location>
</feature>
<keyword evidence="3" id="KW-1185">Reference proteome</keyword>